<evidence type="ECO:0000313" key="1">
    <source>
        <dbReference type="EnsemblMetazoa" id="GPPI047469-PA"/>
    </source>
</evidence>
<dbReference type="AlphaFoldDB" id="A0A1B0C2M0"/>
<reference evidence="2" key="1">
    <citation type="submission" date="2015-01" db="EMBL/GenBank/DDBJ databases">
        <authorList>
            <person name="Aksoy S."/>
            <person name="Warren W."/>
            <person name="Wilson R.K."/>
        </authorList>
    </citation>
    <scope>NUCLEOTIDE SEQUENCE [LARGE SCALE GENOMIC DNA]</scope>
    <source>
        <strain evidence="2">IAEA</strain>
    </source>
</reference>
<dbReference type="InterPro" id="IPR046807">
    <property type="entry name" value="Tra1_central"/>
</dbReference>
<proteinExistence type="predicted"/>
<name>A0A1B0C2M0_9MUSC</name>
<keyword evidence="2" id="KW-1185">Reference proteome</keyword>
<dbReference type="VEuPathDB" id="VectorBase:GPPI047469"/>
<dbReference type="Pfam" id="PF20175">
    <property type="entry name" value="Tra1_central"/>
    <property type="match status" value="1"/>
</dbReference>
<protein>
    <submittedName>
        <fullName evidence="1">Uncharacterized protein</fullName>
    </submittedName>
</protein>
<dbReference type="Proteomes" id="UP000092460">
    <property type="component" value="Unassembled WGS sequence"/>
</dbReference>
<dbReference type="EnsemblMetazoa" id="GPPI047469-RA">
    <property type="protein sequence ID" value="GPPI047469-PA"/>
    <property type="gene ID" value="GPPI047469"/>
</dbReference>
<accession>A0A1B0C2M0</accession>
<dbReference type="EMBL" id="JXJN01024580">
    <property type="status" value="NOT_ANNOTATED_CDS"/>
    <property type="molecule type" value="Genomic_DNA"/>
</dbReference>
<sequence>MLSVRKGLKRLEGGRSVPPEELRYKRAVKTTSNQIQREQRLQDSIRVEGEGFFGFEKGVVDRNIPIIDEVILNLSDMICEVSYDAFTKFSRDFCYDDYVVESIHMNPSLQIVANSFLANPVTSPPFATILVEYLLNKMHEIDVKVERSNLYPRLFKLVFGGFRFIGQQFDISSLIISAKFWPLFNKEMVEFPEEIANEFKKYTKSSAIVH</sequence>
<reference evidence="1" key="2">
    <citation type="submission" date="2020-05" db="UniProtKB">
        <authorList>
            <consortium name="EnsemblMetazoa"/>
        </authorList>
    </citation>
    <scope>IDENTIFICATION</scope>
    <source>
        <strain evidence="1">IAEA</strain>
    </source>
</reference>
<evidence type="ECO:0000313" key="2">
    <source>
        <dbReference type="Proteomes" id="UP000092460"/>
    </source>
</evidence>
<dbReference type="STRING" id="67801.A0A1B0C2M0"/>
<organism evidence="1 2">
    <name type="scientific">Glossina palpalis gambiensis</name>
    <dbReference type="NCBI Taxonomy" id="67801"/>
    <lineage>
        <taxon>Eukaryota</taxon>
        <taxon>Metazoa</taxon>
        <taxon>Ecdysozoa</taxon>
        <taxon>Arthropoda</taxon>
        <taxon>Hexapoda</taxon>
        <taxon>Insecta</taxon>
        <taxon>Pterygota</taxon>
        <taxon>Neoptera</taxon>
        <taxon>Endopterygota</taxon>
        <taxon>Diptera</taxon>
        <taxon>Brachycera</taxon>
        <taxon>Muscomorpha</taxon>
        <taxon>Hippoboscoidea</taxon>
        <taxon>Glossinidae</taxon>
        <taxon>Glossina</taxon>
    </lineage>
</organism>